<organism evidence="1 2">
    <name type="scientific">Trametes sanguinea</name>
    <dbReference type="NCBI Taxonomy" id="158606"/>
    <lineage>
        <taxon>Eukaryota</taxon>
        <taxon>Fungi</taxon>
        <taxon>Dikarya</taxon>
        <taxon>Basidiomycota</taxon>
        <taxon>Agaricomycotina</taxon>
        <taxon>Agaricomycetes</taxon>
        <taxon>Polyporales</taxon>
        <taxon>Polyporaceae</taxon>
        <taxon>Trametes</taxon>
    </lineage>
</organism>
<keyword evidence="2" id="KW-1185">Reference proteome</keyword>
<evidence type="ECO:0000313" key="1">
    <source>
        <dbReference type="EMBL" id="KAJ2975161.1"/>
    </source>
</evidence>
<protein>
    <submittedName>
        <fullName evidence="1">Uncharacterized protein</fullName>
    </submittedName>
</protein>
<evidence type="ECO:0000313" key="2">
    <source>
        <dbReference type="Proteomes" id="UP001144978"/>
    </source>
</evidence>
<gene>
    <name evidence="1" type="ORF">NUW54_g11776</name>
</gene>
<name>A0ACC1N9J9_9APHY</name>
<proteinExistence type="predicted"/>
<accession>A0ACC1N9J9</accession>
<dbReference type="EMBL" id="JANSHE010004733">
    <property type="protein sequence ID" value="KAJ2975161.1"/>
    <property type="molecule type" value="Genomic_DNA"/>
</dbReference>
<reference evidence="1" key="1">
    <citation type="submission" date="2022-08" db="EMBL/GenBank/DDBJ databases">
        <title>Genome Sequence of Pycnoporus sanguineus.</title>
        <authorList>
            <person name="Buettner E."/>
        </authorList>
    </citation>
    <scope>NUCLEOTIDE SEQUENCE</scope>
    <source>
        <strain evidence="1">CG-C14</strain>
    </source>
</reference>
<dbReference type="Proteomes" id="UP001144978">
    <property type="component" value="Unassembled WGS sequence"/>
</dbReference>
<comment type="caution">
    <text evidence="1">The sequence shown here is derived from an EMBL/GenBank/DDBJ whole genome shotgun (WGS) entry which is preliminary data.</text>
</comment>
<sequence length="88" mass="9130">MGSPALADGGSWYPGGETLLERVPFSGSMGKIRLDPELEFCRGELLVLSELGVDSLGESKTSCSSPTGSDPPCRLRDDLAGGMAIGLD</sequence>